<gene>
    <name evidence="5" type="ORF">SEVIR_3G352700v2</name>
</gene>
<dbReference type="InterPro" id="IPR036600">
    <property type="entry name" value="PAH_sf"/>
</dbReference>
<organism evidence="5 6">
    <name type="scientific">Setaria viridis</name>
    <name type="common">Green bristlegrass</name>
    <name type="synonym">Setaria italica subsp. viridis</name>
    <dbReference type="NCBI Taxonomy" id="4556"/>
    <lineage>
        <taxon>Eukaryota</taxon>
        <taxon>Viridiplantae</taxon>
        <taxon>Streptophyta</taxon>
        <taxon>Embryophyta</taxon>
        <taxon>Tracheophyta</taxon>
        <taxon>Spermatophyta</taxon>
        <taxon>Magnoliopsida</taxon>
        <taxon>Liliopsida</taxon>
        <taxon>Poales</taxon>
        <taxon>Poaceae</taxon>
        <taxon>PACMAD clade</taxon>
        <taxon>Panicoideae</taxon>
        <taxon>Panicodae</taxon>
        <taxon>Paniceae</taxon>
        <taxon>Cenchrinae</taxon>
        <taxon>Setaria</taxon>
    </lineage>
</organism>
<name>A0A4U6VGV1_SETVI</name>
<dbReference type="EMBL" id="CM016554">
    <property type="protein sequence ID" value="TKW28810.1"/>
    <property type="molecule type" value="Genomic_DNA"/>
</dbReference>
<evidence type="ECO:0000256" key="3">
    <source>
        <dbReference type="PROSITE-ProRule" id="PRU00810"/>
    </source>
</evidence>
<evidence type="ECO:0000256" key="1">
    <source>
        <dbReference type="ARBA" id="ARBA00004123"/>
    </source>
</evidence>
<evidence type="ECO:0000256" key="4">
    <source>
        <dbReference type="SAM" id="MobiDB-lite"/>
    </source>
</evidence>
<feature type="region of interest" description="Disordered" evidence="4">
    <location>
        <begin position="248"/>
        <end position="407"/>
    </location>
</feature>
<dbReference type="GO" id="GO:0006355">
    <property type="term" value="P:regulation of DNA-templated transcription"/>
    <property type="evidence" value="ECO:0007669"/>
    <property type="project" value="InterPro"/>
</dbReference>
<dbReference type="GO" id="GO:0005634">
    <property type="term" value="C:nucleus"/>
    <property type="evidence" value="ECO:0007669"/>
    <property type="project" value="UniProtKB-SubCell"/>
</dbReference>
<dbReference type="OMA" id="YTAMVED"/>
<dbReference type="InterPro" id="IPR003822">
    <property type="entry name" value="PAH"/>
</dbReference>
<dbReference type="Gramene" id="TKW28810">
    <property type="protein sequence ID" value="TKW28810"/>
    <property type="gene ID" value="SEVIR_3G352700v2"/>
</dbReference>
<keyword evidence="2 3" id="KW-0539">Nucleus</keyword>
<feature type="compositionally biased region" description="Basic and acidic residues" evidence="4">
    <location>
        <begin position="137"/>
        <end position="168"/>
    </location>
</feature>
<dbReference type="Proteomes" id="UP000298652">
    <property type="component" value="Chromosome 3"/>
</dbReference>
<dbReference type="AlphaFoldDB" id="A0A4U6VGV1"/>
<proteinExistence type="predicted"/>
<accession>A0A4U6VGV1</accession>
<dbReference type="SUPFAM" id="SSF47762">
    <property type="entry name" value="PAH2 domain"/>
    <property type="match status" value="1"/>
</dbReference>
<evidence type="ECO:0000313" key="5">
    <source>
        <dbReference type="EMBL" id="TKW28810.1"/>
    </source>
</evidence>
<evidence type="ECO:0000313" key="6">
    <source>
        <dbReference type="Proteomes" id="UP000298652"/>
    </source>
</evidence>
<protein>
    <recommendedName>
        <fullName evidence="7">Histone deacetylase interacting domain-containing protein</fullName>
    </recommendedName>
</protein>
<evidence type="ECO:0008006" key="7">
    <source>
        <dbReference type="Google" id="ProtNLM"/>
    </source>
</evidence>
<dbReference type="PROSITE" id="PS51477">
    <property type="entry name" value="PAH"/>
    <property type="match status" value="1"/>
</dbReference>
<feature type="compositionally biased region" description="Gly residues" evidence="4">
    <location>
        <begin position="285"/>
        <end position="297"/>
    </location>
</feature>
<evidence type="ECO:0000256" key="2">
    <source>
        <dbReference type="ARBA" id="ARBA00023242"/>
    </source>
</evidence>
<reference evidence="5" key="1">
    <citation type="submission" date="2019-03" db="EMBL/GenBank/DDBJ databases">
        <title>WGS assembly of Setaria viridis.</title>
        <authorList>
            <person name="Huang P."/>
            <person name="Jenkins J."/>
            <person name="Grimwood J."/>
            <person name="Barry K."/>
            <person name="Healey A."/>
            <person name="Mamidi S."/>
            <person name="Sreedasyam A."/>
            <person name="Shu S."/>
            <person name="Feldman M."/>
            <person name="Wu J."/>
            <person name="Yu Y."/>
            <person name="Chen C."/>
            <person name="Johnson J."/>
            <person name="Rokhsar D."/>
            <person name="Baxter I."/>
            <person name="Schmutz J."/>
            <person name="Brutnell T."/>
            <person name="Kellogg E."/>
        </authorList>
    </citation>
    <scope>NUCLEOTIDE SEQUENCE [LARGE SCALE GENOMIC DNA]</scope>
</reference>
<sequence length="566" mass="61560">MAEDQQKPGYTAMVEDQQKKPDEAAAIARYPVEEVAEAVAILNEITASLETDRSVRDGLLDLLVGFGKGRGDARAVASRVAGLLGGHPDVLGRFTAFITSAKAPAVPPGPLAVTRAPRSSTRKNETDGQRCRSLPAVKEEPDAQDIRSQRKSEAGGHGDGGHKRDDPRVTEAEAFLKRVPKIAGYDVWNKLLAVLDLHAGDQFADVIYGAAKNALGPAHAALLGEFASTFLPGEKEWEEQVRREARCEAQRNRRRAAAARRAADNQRPTRADDDCDGNHQQHGLRIGGERSGSGGTAARGEFDGQHATLEVVKKRRADGGDHRGHDDDNYAPRFRNKKPRADNGGGHRRHAVSSNGEPSGSGVAARVLDAGVRGHGDKKPRRRAPNGGKGSSAAAAAALPPGTEPSDREAMFRRFRGLWVFYTRYSTLVETMARVAELLHGDGGGFPSSVEELFPHREHRKLLDSYYGDHWGKMRAALEDGDSTGPALEAVLRRLKLREEEAVAEEARERRRNDAERAAQRLAGLVVDMVRHQGSTSIDRTRHDDRGNVRTTSTYLCQNSLIKGSD</sequence>
<feature type="compositionally biased region" description="Basic and acidic residues" evidence="4">
    <location>
        <begin position="261"/>
        <end position="279"/>
    </location>
</feature>
<keyword evidence="6" id="KW-1185">Reference proteome</keyword>
<feature type="region of interest" description="Disordered" evidence="4">
    <location>
        <begin position="106"/>
        <end position="168"/>
    </location>
</feature>
<feature type="compositionally biased region" description="Basic and acidic residues" evidence="4">
    <location>
        <begin position="317"/>
        <end position="330"/>
    </location>
</feature>
<comment type="subcellular location">
    <subcellularLocation>
        <location evidence="1 3">Nucleus</location>
    </subcellularLocation>
</comment>